<dbReference type="InterPro" id="IPR004090">
    <property type="entry name" value="Chemotax_Me-accpt_rcpt"/>
</dbReference>
<evidence type="ECO:0000259" key="6">
    <source>
        <dbReference type="PROSITE" id="PS50111"/>
    </source>
</evidence>
<dbReference type="InterPro" id="IPR025991">
    <property type="entry name" value="Chemoreceptor_zinc-bind_dom"/>
</dbReference>
<dbReference type="EMBL" id="LDOU01000002">
    <property type="protein sequence ID" value="KLV11427.1"/>
    <property type="molecule type" value="Genomic_DNA"/>
</dbReference>
<protein>
    <submittedName>
        <fullName evidence="7">Chemotaxis protein</fullName>
    </submittedName>
</protein>
<comment type="caution">
    <text evidence="7">The sequence shown here is derived from an EMBL/GenBank/DDBJ whole genome shotgun (WGS) entry which is preliminary data.</text>
</comment>
<dbReference type="GO" id="GO:0007165">
    <property type="term" value="P:signal transduction"/>
    <property type="evidence" value="ECO:0007669"/>
    <property type="project" value="UniProtKB-KW"/>
</dbReference>
<feature type="coiled-coil region" evidence="5">
    <location>
        <begin position="4"/>
        <end position="122"/>
    </location>
</feature>
<proteinExistence type="inferred from homology"/>
<dbReference type="SUPFAM" id="SSF58104">
    <property type="entry name" value="Methyl-accepting chemotaxis protein (MCP) signaling domain"/>
    <property type="match status" value="1"/>
</dbReference>
<name>A0A0J1KAT0_9GAMM</name>
<dbReference type="AlphaFoldDB" id="A0A0J1KAT0"/>
<organism evidence="7 8">
    <name type="scientific">Photobacterium ganghwense</name>
    <dbReference type="NCBI Taxonomy" id="320778"/>
    <lineage>
        <taxon>Bacteria</taxon>
        <taxon>Pseudomonadati</taxon>
        <taxon>Pseudomonadota</taxon>
        <taxon>Gammaproteobacteria</taxon>
        <taxon>Vibrionales</taxon>
        <taxon>Vibrionaceae</taxon>
        <taxon>Photobacterium</taxon>
    </lineage>
</organism>
<dbReference type="Gene3D" id="6.10.250.3200">
    <property type="match status" value="1"/>
</dbReference>
<reference evidence="7 8" key="1">
    <citation type="submission" date="2015-05" db="EMBL/GenBank/DDBJ databases">
        <title>Photobacterium galathea sp. nov.</title>
        <authorList>
            <person name="Machado H."/>
            <person name="Gram L."/>
        </authorList>
    </citation>
    <scope>NUCLEOTIDE SEQUENCE [LARGE SCALE GENOMIC DNA]</scope>
    <source>
        <strain evidence="7 8">DSM 22954</strain>
    </source>
</reference>
<gene>
    <name evidence="7" type="ORF">ABT57_01350</name>
</gene>
<dbReference type="Pfam" id="PF00015">
    <property type="entry name" value="MCPsignal"/>
    <property type="match status" value="1"/>
</dbReference>
<evidence type="ECO:0000313" key="8">
    <source>
        <dbReference type="Proteomes" id="UP000035909"/>
    </source>
</evidence>
<dbReference type="PANTHER" id="PTHR32089:SF70">
    <property type="entry name" value="ENERGY TAXIS MODULATING METHYL ACCEPTING SENSORY TRANSDUCER"/>
    <property type="match status" value="1"/>
</dbReference>
<dbReference type="SMART" id="SM00283">
    <property type="entry name" value="MA"/>
    <property type="match status" value="1"/>
</dbReference>
<evidence type="ECO:0000256" key="4">
    <source>
        <dbReference type="PROSITE-ProRule" id="PRU00284"/>
    </source>
</evidence>
<dbReference type="GO" id="GO:0006935">
    <property type="term" value="P:chemotaxis"/>
    <property type="evidence" value="ECO:0007669"/>
    <property type="project" value="InterPro"/>
</dbReference>
<dbReference type="GO" id="GO:0016020">
    <property type="term" value="C:membrane"/>
    <property type="evidence" value="ECO:0007669"/>
    <property type="project" value="UniProtKB-SubCell"/>
</dbReference>
<comment type="similarity">
    <text evidence="3">Belongs to the methyl-accepting chemotaxis (MCP) protein family.</text>
</comment>
<dbReference type="PATRIC" id="fig|320778.3.peg.286"/>
<dbReference type="GO" id="GO:0004888">
    <property type="term" value="F:transmembrane signaling receptor activity"/>
    <property type="evidence" value="ECO:0007669"/>
    <property type="project" value="InterPro"/>
</dbReference>
<dbReference type="Pfam" id="PF13682">
    <property type="entry name" value="CZB"/>
    <property type="match status" value="1"/>
</dbReference>
<dbReference type="Gene3D" id="1.20.120.30">
    <property type="entry name" value="Aspartate receptor, ligand-binding domain"/>
    <property type="match status" value="1"/>
</dbReference>
<dbReference type="OrthoDB" id="9808588at2"/>
<dbReference type="RefSeq" id="WP_047883385.1">
    <property type="nucleotide sequence ID" value="NZ_CP071325.1"/>
</dbReference>
<dbReference type="PRINTS" id="PR00260">
    <property type="entry name" value="CHEMTRNSDUCR"/>
</dbReference>
<evidence type="ECO:0000256" key="1">
    <source>
        <dbReference type="ARBA" id="ARBA00004370"/>
    </source>
</evidence>
<keyword evidence="5" id="KW-0175">Coiled coil</keyword>
<keyword evidence="2 4" id="KW-0807">Transducer</keyword>
<keyword evidence="8" id="KW-1185">Reference proteome</keyword>
<dbReference type="Proteomes" id="UP000035909">
    <property type="component" value="Unassembled WGS sequence"/>
</dbReference>
<sequence length="363" mass="40274">MLLNKTIKREVESLRRQLQQERENHQAEIQELNAELSQLHQKLDLEKQSNTLEIALLNLHLRGSGMLETIRNGLASSAESLEQENEALKELDEMFSQTHQALRRLTSRAEKIEQQAQESMESAIVLDNTANAIGKLVGMIQEISSQTNLLALNAAIEAARAGEAGRGFAVVASEVRNLAGKAQSASSDIESLVNQVQSQTDGIKKSINENRHCADDVATSATQIEIVVSDVLTKSKHMQEVIRAASTRAFLDTVKLDHTVWKNNVYSQIEQRNFASVLNAHTECRLGKWYFEGAGMEKYSHLPSFSKLNPPHQLVHDSGKNALHAGLHQSSQALLQHIEAMESASDDVVQAIDRLLDDVLSEY</sequence>
<dbReference type="STRING" id="320778.ABT57_01350"/>
<evidence type="ECO:0000256" key="2">
    <source>
        <dbReference type="ARBA" id="ARBA00023224"/>
    </source>
</evidence>
<evidence type="ECO:0000313" key="7">
    <source>
        <dbReference type="EMBL" id="KLV11427.1"/>
    </source>
</evidence>
<evidence type="ECO:0000256" key="3">
    <source>
        <dbReference type="ARBA" id="ARBA00029447"/>
    </source>
</evidence>
<accession>A0A0J1KAT0</accession>
<dbReference type="PROSITE" id="PS50111">
    <property type="entry name" value="CHEMOTAXIS_TRANSDUC_2"/>
    <property type="match status" value="1"/>
</dbReference>
<feature type="domain" description="Methyl-accepting transducer" evidence="6">
    <location>
        <begin position="74"/>
        <end position="278"/>
    </location>
</feature>
<evidence type="ECO:0000256" key="5">
    <source>
        <dbReference type="SAM" id="Coils"/>
    </source>
</evidence>
<dbReference type="PANTHER" id="PTHR32089">
    <property type="entry name" value="METHYL-ACCEPTING CHEMOTAXIS PROTEIN MCPB"/>
    <property type="match status" value="1"/>
</dbReference>
<dbReference type="InterPro" id="IPR004089">
    <property type="entry name" value="MCPsignal_dom"/>
</dbReference>
<comment type="subcellular location">
    <subcellularLocation>
        <location evidence="1">Membrane</location>
    </subcellularLocation>
</comment>